<evidence type="ECO:0000256" key="6">
    <source>
        <dbReference type="ARBA" id="ARBA00022989"/>
    </source>
</evidence>
<dbReference type="AlphaFoldDB" id="A0A8D5AHN7"/>
<dbReference type="NCBIfam" id="TIGR02212">
    <property type="entry name" value="lolCE"/>
    <property type="match status" value="1"/>
</dbReference>
<dbReference type="RefSeq" id="WP_054772526.1">
    <property type="nucleotide sequence ID" value="NZ_AP019782.1"/>
</dbReference>
<evidence type="ECO:0000259" key="10">
    <source>
        <dbReference type="Pfam" id="PF12704"/>
    </source>
</evidence>
<dbReference type="EMBL" id="AP019782">
    <property type="protein sequence ID" value="BBL71653.1"/>
    <property type="molecule type" value="Genomic_DNA"/>
</dbReference>
<feature type="domain" description="MacB-like periplasmic core" evidence="10">
    <location>
        <begin position="27"/>
        <end position="243"/>
    </location>
</feature>
<keyword evidence="7 8" id="KW-0472">Membrane</keyword>
<gene>
    <name evidence="11" type="primary">lolC</name>
    <name evidence="11" type="ORF">MoryE10_22590</name>
</gene>
<evidence type="ECO:0000256" key="1">
    <source>
        <dbReference type="ARBA" id="ARBA00004651"/>
    </source>
</evidence>
<evidence type="ECO:0000313" key="12">
    <source>
        <dbReference type="Proteomes" id="UP000824988"/>
    </source>
</evidence>
<reference evidence="11" key="1">
    <citation type="submission" date="2019-06" db="EMBL/GenBank/DDBJ databases">
        <title>Complete genome sequence of Methylogaea oryzae strain JCM16910.</title>
        <authorList>
            <person name="Asakawa S."/>
        </authorList>
    </citation>
    <scope>NUCLEOTIDE SEQUENCE</scope>
    <source>
        <strain evidence="11">E10</strain>
    </source>
</reference>
<keyword evidence="4" id="KW-1003">Cell membrane</keyword>
<dbReference type="Pfam" id="PF02687">
    <property type="entry name" value="FtsX"/>
    <property type="match status" value="1"/>
</dbReference>
<keyword evidence="3" id="KW-0813">Transport</keyword>
<comment type="similarity">
    <text evidence="2">Belongs to the ABC-4 integral membrane protein family. LolC/E subfamily.</text>
</comment>
<evidence type="ECO:0000256" key="8">
    <source>
        <dbReference type="SAM" id="Phobius"/>
    </source>
</evidence>
<organism evidence="11 12">
    <name type="scientific">Methylogaea oryzae</name>
    <dbReference type="NCBI Taxonomy" id="1295382"/>
    <lineage>
        <taxon>Bacteria</taxon>
        <taxon>Pseudomonadati</taxon>
        <taxon>Pseudomonadota</taxon>
        <taxon>Gammaproteobacteria</taxon>
        <taxon>Methylococcales</taxon>
        <taxon>Methylococcaceae</taxon>
        <taxon>Methylogaea</taxon>
    </lineage>
</organism>
<evidence type="ECO:0000259" key="9">
    <source>
        <dbReference type="Pfam" id="PF02687"/>
    </source>
</evidence>
<dbReference type="InterPro" id="IPR025857">
    <property type="entry name" value="MacB_PCD"/>
</dbReference>
<dbReference type="Pfam" id="PF12704">
    <property type="entry name" value="MacB_PCD"/>
    <property type="match status" value="1"/>
</dbReference>
<evidence type="ECO:0000256" key="4">
    <source>
        <dbReference type="ARBA" id="ARBA00022475"/>
    </source>
</evidence>
<name>A0A8D5AHN7_9GAMM</name>
<keyword evidence="5 8" id="KW-0812">Transmembrane</keyword>
<feature type="transmembrane region" description="Helical" evidence="8">
    <location>
        <begin position="317"/>
        <end position="344"/>
    </location>
</feature>
<dbReference type="InterPro" id="IPR011925">
    <property type="entry name" value="LolCE_TM"/>
</dbReference>
<evidence type="ECO:0000256" key="5">
    <source>
        <dbReference type="ARBA" id="ARBA00022692"/>
    </source>
</evidence>
<feature type="transmembrane region" description="Helical" evidence="8">
    <location>
        <begin position="381"/>
        <end position="401"/>
    </location>
</feature>
<evidence type="ECO:0000256" key="7">
    <source>
        <dbReference type="ARBA" id="ARBA00023136"/>
    </source>
</evidence>
<comment type="subcellular location">
    <subcellularLocation>
        <location evidence="1">Cell membrane</location>
        <topology evidence="1">Multi-pass membrane protein</topology>
    </subcellularLocation>
</comment>
<dbReference type="GO" id="GO:0042953">
    <property type="term" value="P:lipoprotein transport"/>
    <property type="evidence" value="ECO:0007669"/>
    <property type="project" value="InterPro"/>
</dbReference>
<protein>
    <submittedName>
        <fullName evidence="11">Multidrug ABC transporter substrate-binding protein</fullName>
    </submittedName>
</protein>
<keyword evidence="6 8" id="KW-1133">Transmembrane helix</keyword>
<dbReference type="Proteomes" id="UP000824988">
    <property type="component" value="Chromosome"/>
</dbReference>
<feature type="transmembrane region" description="Helical" evidence="8">
    <location>
        <begin position="21"/>
        <end position="48"/>
    </location>
</feature>
<sequence>MFRPLIVYIGLRYTRAKRRTRFISFITLTSVLGIALGVTALITVLSVMNGFEAELRERILGMTAHATVTGGEGSLRDWRSLEPMLQMQPSVLAWAPYVEGQVMLTSDRRVSGAMLRGVLVDYEPKVSEVAQRITKGRLDQLKPGEFGMIMGEELAQALGLIPGDQVTVITPQMNATPAGIMPRLKRFTLTGTFKVGMYEYDRNLALIHMDDAAKLFRMEDAVSGLRLKLDDLFNAPKLTRDLAQVLGRGYYVSDWTRAHSNFFKAVQTEKSVMFIILLLIVAVAAFNIVSTLVMVVTDKRADIAILRTQGMTPAEVMGVFMVLGTVIGAFGTLVGCVGGIALALNVETLVPMIEKAFGVQFMPGDVYYISQLPSKLVWADVYQIAGMAFLLSLLATIYPAWQASRIKPAEELRYE</sequence>
<dbReference type="GO" id="GO:0044874">
    <property type="term" value="P:lipoprotein localization to outer membrane"/>
    <property type="evidence" value="ECO:0007669"/>
    <property type="project" value="TreeGrafter"/>
</dbReference>
<keyword evidence="12" id="KW-1185">Reference proteome</keyword>
<feature type="domain" description="ABC3 transporter permease C-terminal" evidence="9">
    <location>
        <begin position="274"/>
        <end position="408"/>
    </location>
</feature>
<accession>A0A8D5AHN7</accession>
<evidence type="ECO:0000313" key="11">
    <source>
        <dbReference type="EMBL" id="BBL71653.1"/>
    </source>
</evidence>
<dbReference type="PANTHER" id="PTHR30489:SF0">
    <property type="entry name" value="LIPOPROTEIN-RELEASING SYSTEM TRANSMEMBRANE PROTEIN LOLE"/>
    <property type="match status" value="1"/>
</dbReference>
<dbReference type="InterPro" id="IPR003838">
    <property type="entry name" value="ABC3_permease_C"/>
</dbReference>
<evidence type="ECO:0000256" key="2">
    <source>
        <dbReference type="ARBA" id="ARBA00005236"/>
    </source>
</evidence>
<dbReference type="KEGG" id="moz:MoryE10_22590"/>
<proteinExistence type="inferred from homology"/>
<dbReference type="InterPro" id="IPR051447">
    <property type="entry name" value="Lipoprotein-release_system"/>
</dbReference>
<dbReference type="GO" id="GO:0098797">
    <property type="term" value="C:plasma membrane protein complex"/>
    <property type="evidence" value="ECO:0007669"/>
    <property type="project" value="TreeGrafter"/>
</dbReference>
<dbReference type="PANTHER" id="PTHR30489">
    <property type="entry name" value="LIPOPROTEIN-RELEASING SYSTEM TRANSMEMBRANE PROTEIN LOLE"/>
    <property type="match status" value="1"/>
</dbReference>
<feature type="transmembrane region" description="Helical" evidence="8">
    <location>
        <begin position="272"/>
        <end position="296"/>
    </location>
</feature>
<evidence type="ECO:0000256" key="3">
    <source>
        <dbReference type="ARBA" id="ARBA00022448"/>
    </source>
</evidence>